<sequence>MEKEWQIDLSLPDIGALLTLLSTAVSSALMGVGSVLYVVMMMTTAYEVKGKDFLISLMNPEANLTFEADFVLVVGTMLIISAIFFFITMITSIFELNAVSKKDRNGRINIVFTLFGISMISLISALLATVLLRYYYYY</sequence>
<dbReference type="EMBL" id="QYBA01000005">
    <property type="protein sequence ID" value="TKY92536.1"/>
    <property type="molecule type" value="Genomic_DNA"/>
</dbReference>
<gene>
    <name evidence="1" type="ORF">C5S46_00170</name>
</gene>
<name>A0AC61SCU0_9EURY</name>
<proteinExistence type="predicted"/>
<dbReference type="Proteomes" id="UP000315423">
    <property type="component" value="Unassembled WGS sequence"/>
</dbReference>
<evidence type="ECO:0000313" key="1">
    <source>
        <dbReference type="EMBL" id="TKY92536.1"/>
    </source>
</evidence>
<comment type="caution">
    <text evidence="1">The sequence shown here is derived from an EMBL/GenBank/DDBJ whole genome shotgun (WGS) entry which is preliminary data.</text>
</comment>
<accession>A0AC61SCU0</accession>
<reference evidence="1" key="1">
    <citation type="submission" date="2018-09" db="EMBL/GenBank/DDBJ databases">
        <title>A genomic encyclopedia of anaerobic methanotrophic archaea.</title>
        <authorList>
            <person name="Skennerton C.T."/>
            <person name="Chadwick G.L."/>
            <person name="Laso-Perez R."/>
            <person name="Leu A.O."/>
            <person name="Speth D.R."/>
            <person name="Yu H."/>
            <person name="Morgan-Lang C."/>
            <person name="Hatzenpichler R."/>
            <person name="Goudeau D."/>
            <person name="Malmstrom R."/>
            <person name="Woyke T."/>
            <person name="Hallam S."/>
            <person name="Tyson G.W."/>
            <person name="Wegener G."/>
            <person name="Boetius A."/>
            <person name="Orphan V.J."/>
        </authorList>
    </citation>
    <scope>NUCLEOTIDE SEQUENCE</scope>
    <source>
        <strain evidence="1">CONS3730D10UFb2</strain>
    </source>
</reference>
<organism evidence="1 2">
    <name type="scientific">Candidatus Methanomarinus sp</name>
    <dbReference type="NCBI Taxonomy" id="3386244"/>
    <lineage>
        <taxon>Archaea</taxon>
        <taxon>Methanobacteriati</taxon>
        <taxon>Methanobacteriota</taxon>
        <taxon>Stenosarchaea group</taxon>
        <taxon>Methanomicrobia</taxon>
        <taxon>Methanosarcinales</taxon>
        <taxon>ANME-2 cluster</taxon>
        <taxon>Candidatus Methanocomedenaceae</taxon>
        <taxon>Candidatus Methanomarinus</taxon>
    </lineage>
</organism>
<evidence type="ECO:0000313" key="2">
    <source>
        <dbReference type="Proteomes" id="UP000315423"/>
    </source>
</evidence>
<protein>
    <submittedName>
        <fullName evidence="1">Uncharacterized protein</fullName>
    </submittedName>
</protein>